<keyword evidence="3" id="KW-1185">Reference proteome</keyword>
<reference evidence="2" key="1">
    <citation type="submission" date="2022-05" db="EMBL/GenBank/DDBJ databases">
        <authorList>
            <person name="Sun X."/>
        </authorList>
    </citation>
    <scope>NUCLEOTIDE SEQUENCE</scope>
    <source>
        <strain evidence="2">Ai-910</strain>
    </source>
</reference>
<sequence>MRVGENPLKSDRQELEHKQHRVIIPFWIPNVENPYFRNQPEVLRICIQSLLDSINTETTNITLINNNSCKEASDVVEYFVEQGVIDKYVVLCDNRGKLEAVLSEARACYEEYITISDCDFLFFKGWESSVAGIMRAFPEAGMVSCFPASHLAYFYNSNLIWFRPKAGKILDDNDIDLFEKGLGHPATSGLYSRPGIRKREIWRYNHYYLKRKNCIAMVGAVHALATYRREVVDRFNKDRVLLRFGNGYEHEYIDFAAEKSGYLRLSTPSLLAYHMGNTLPQEVLGKYNEVNNMEYKPAIWPDRQNSLPVKAMRLIFPLTNYAFRFCRKYKLI</sequence>
<dbReference type="Proteomes" id="UP001056426">
    <property type="component" value="Chromosome"/>
</dbReference>
<reference evidence="2" key="2">
    <citation type="submission" date="2022-06" db="EMBL/GenBank/DDBJ databases">
        <title>Xiashengella guii gen. nov. sp. nov., a bacterium isolated form anaerobic digestion tank.</title>
        <authorList>
            <person name="Huang H."/>
        </authorList>
    </citation>
    <scope>NUCLEOTIDE SEQUENCE</scope>
    <source>
        <strain evidence="2">Ai-910</strain>
    </source>
</reference>
<gene>
    <name evidence="2" type="ORF">M9189_10540</name>
</gene>
<dbReference type="RefSeq" id="WP_250723064.1">
    <property type="nucleotide sequence ID" value="NZ_CP098400.1"/>
</dbReference>
<name>A0A9J6ZNS9_9BACT</name>
<dbReference type="SUPFAM" id="SSF53448">
    <property type="entry name" value="Nucleotide-diphospho-sugar transferases"/>
    <property type="match status" value="1"/>
</dbReference>
<evidence type="ECO:0000313" key="2">
    <source>
        <dbReference type="EMBL" id="URW79291.1"/>
    </source>
</evidence>
<proteinExistence type="predicted"/>
<feature type="domain" description="Glycosyltransferase 2-like" evidence="1">
    <location>
        <begin position="37"/>
        <end position="232"/>
    </location>
</feature>
<protein>
    <submittedName>
        <fullName evidence="2">Glycosyltransferase family 2 protein</fullName>
    </submittedName>
</protein>
<dbReference type="Pfam" id="PF00535">
    <property type="entry name" value="Glycos_transf_2"/>
    <property type="match status" value="1"/>
</dbReference>
<dbReference type="InterPro" id="IPR029044">
    <property type="entry name" value="Nucleotide-diphossugar_trans"/>
</dbReference>
<dbReference type="CDD" id="cd00761">
    <property type="entry name" value="Glyco_tranf_GTA_type"/>
    <property type="match status" value="1"/>
</dbReference>
<dbReference type="AlphaFoldDB" id="A0A9J6ZNS9"/>
<dbReference type="InterPro" id="IPR001173">
    <property type="entry name" value="Glyco_trans_2-like"/>
</dbReference>
<dbReference type="KEGG" id="alkq:M9189_10540"/>
<dbReference type="EMBL" id="CP098400">
    <property type="protein sequence ID" value="URW79291.1"/>
    <property type="molecule type" value="Genomic_DNA"/>
</dbReference>
<organism evidence="2 3">
    <name type="scientific">Xiashengella succiniciproducens</name>
    <dbReference type="NCBI Taxonomy" id="2949635"/>
    <lineage>
        <taxon>Bacteria</taxon>
        <taxon>Pseudomonadati</taxon>
        <taxon>Bacteroidota</taxon>
        <taxon>Bacteroidia</taxon>
        <taxon>Marinilabiliales</taxon>
        <taxon>Marinilabiliaceae</taxon>
        <taxon>Xiashengella</taxon>
    </lineage>
</organism>
<dbReference type="Gene3D" id="3.90.550.10">
    <property type="entry name" value="Spore Coat Polysaccharide Biosynthesis Protein SpsA, Chain A"/>
    <property type="match status" value="1"/>
</dbReference>
<evidence type="ECO:0000313" key="3">
    <source>
        <dbReference type="Proteomes" id="UP001056426"/>
    </source>
</evidence>
<accession>A0A9J6ZNS9</accession>
<evidence type="ECO:0000259" key="1">
    <source>
        <dbReference type="Pfam" id="PF00535"/>
    </source>
</evidence>